<evidence type="ECO:0000256" key="1">
    <source>
        <dbReference type="SAM" id="MobiDB-lite"/>
    </source>
</evidence>
<evidence type="ECO:0000313" key="3">
    <source>
        <dbReference type="Proteomes" id="UP001342631"/>
    </source>
</evidence>
<gene>
    <name evidence="2" type="ORF">ASNO1_03320</name>
</gene>
<organism evidence="2 3">
    <name type="scientific">Corallococcus caeni</name>
    <dbReference type="NCBI Taxonomy" id="3082388"/>
    <lineage>
        <taxon>Bacteria</taxon>
        <taxon>Pseudomonadati</taxon>
        <taxon>Myxococcota</taxon>
        <taxon>Myxococcia</taxon>
        <taxon>Myxococcales</taxon>
        <taxon>Cystobacterineae</taxon>
        <taxon>Myxococcaceae</taxon>
        <taxon>Corallococcus</taxon>
    </lineage>
</organism>
<evidence type="ECO:0000313" key="2">
    <source>
        <dbReference type="EMBL" id="GMU04080.1"/>
    </source>
</evidence>
<accession>A0ABQ6QJ75</accession>
<sequence length="412" mass="42295">MSVLEVVAWQRVVGLALWLALGGSAWAAGRWRAVARVASSEDRALLERVRGQSSDLPVVLEAEAGAAMEASPGGAWREAERMAMRQDARAVLWFTRAGAELRVSVAAPRTGHLFLRSARVEGAPETLTWSVGAEALALAVRSALRAVEAGEPLGEVVASPPPPPVVTAAPAPPAPAPVAKAPPVVPADPVAKAPWGVPTDPVAKAPSGMATDPGAKAPSGVPTAPGAEAPPGLPADLMDGAFVQVGLHAALDGYHPAGQQGLSVGAGWAGPVLRLRAQVLAALPVHLRDAYTDLRLAQGSALAWVDVPVVKARAWESTVGLGAGVAGFWRRTEARAAEVEPAPSRLLAAFVMGPAVRVAWRVGPALALEAALSGEVLLGRPRLGYAVDGGFVLREDGASVRPRLGVGMVIFP</sequence>
<feature type="region of interest" description="Disordered" evidence="1">
    <location>
        <begin position="205"/>
        <end position="226"/>
    </location>
</feature>
<proteinExistence type="predicted"/>
<keyword evidence="3" id="KW-1185">Reference proteome</keyword>
<dbReference type="Proteomes" id="UP001342631">
    <property type="component" value="Unassembled WGS sequence"/>
</dbReference>
<name>A0ABQ6QJ75_9BACT</name>
<reference evidence="2 3" key="1">
    <citation type="journal article" date="2024" name="Arch. Microbiol.">
        <title>Corallococcus caeni sp. nov., a novel myxobacterium isolated from activated sludge.</title>
        <authorList>
            <person name="Tomita S."/>
            <person name="Nakai R."/>
            <person name="Kuroda K."/>
            <person name="Kurashita H."/>
            <person name="Hatamoto M."/>
            <person name="Yamaguchi T."/>
            <person name="Narihiro T."/>
        </authorList>
    </citation>
    <scope>NUCLEOTIDE SEQUENCE [LARGE SCALE GENOMIC DNA]</scope>
    <source>
        <strain evidence="2 3">NO1</strain>
    </source>
</reference>
<dbReference type="RefSeq" id="WP_338273958.1">
    <property type="nucleotide sequence ID" value="NZ_BTTX01000001.1"/>
</dbReference>
<protein>
    <submittedName>
        <fullName evidence="2">Uncharacterized protein</fullName>
    </submittedName>
</protein>
<comment type="caution">
    <text evidence="2">The sequence shown here is derived from an EMBL/GenBank/DDBJ whole genome shotgun (WGS) entry which is preliminary data.</text>
</comment>
<dbReference type="EMBL" id="BTTX01000001">
    <property type="protein sequence ID" value="GMU04080.1"/>
    <property type="molecule type" value="Genomic_DNA"/>
</dbReference>